<keyword evidence="2" id="KW-1133">Transmembrane helix</keyword>
<reference evidence="4" key="1">
    <citation type="journal article" date="2021" name="Sci. Rep.">
        <title>Diploid genomic architecture of Nitzschia inconspicua, an elite biomass production diatom.</title>
        <authorList>
            <person name="Oliver A."/>
            <person name="Podell S."/>
            <person name="Pinowska A."/>
            <person name="Traller J.C."/>
            <person name="Smith S.R."/>
            <person name="McClure R."/>
            <person name="Beliaev A."/>
            <person name="Bohutskyi P."/>
            <person name="Hill E.A."/>
            <person name="Rabines A."/>
            <person name="Zheng H."/>
            <person name="Allen L.Z."/>
            <person name="Kuo A."/>
            <person name="Grigoriev I.V."/>
            <person name="Allen A.E."/>
            <person name="Hazlebeck D."/>
            <person name="Allen E.E."/>
        </authorList>
    </citation>
    <scope>NUCLEOTIDE SEQUENCE</scope>
    <source>
        <strain evidence="4">Hildebrandi</strain>
    </source>
</reference>
<feature type="transmembrane region" description="Helical" evidence="2">
    <location>
        <begin position="478"/>
        <end position="497"/>
    </location>
</feature>
<name>A0A9K3LFX4_9STRA</name>
<feature type="chain" id="PRO_5039886769" evidence="3">
    <location>
        <begin position="25"/>
        <end position="559"/>
    </location>
</feature>
<keyword evidence="5" id="KW-1185">Reference proteome</keyword>
<protein>
    <submittedName>
        <fullName evidence="4">Uncharacterized protein</fullName>
    </submittedName>
</protein>
<dbReference type="OrthoDB" id="45505at2759"/>
<feature type="compositionally biased region" description="Basic residues" evidence="1">
    <location>
        <begin position="520"/>
        <end position="536"/>
    </location>
</feature>
<feature type="region of interest" description="Disordered" evidence="1">
    <location>
        <begin position="520"/>
        <end position="559"/>
    </location>
</feature>
<comment type="caution">
    <text evidence="4">The sequence shown here is derived from an EMBL/GenBank/DDBJ whole genome shotgun (WGS) entry which is preliminary data.</text>
</comment>
<evidence type="ECO:0000313" key="4">
    <source>
        <dbReference type="EMBL" id="KAG7361080.1"/>
    </source>
</evidence>
<proteinExistence type="predicted"/>
<evidence type="ECO:0000256" key="2">
    <source>
        <dbReference type="SAM" id="Phobius"/>
    </source>
</evidence>
<reference evidence="4" key="2">
    <citation type="submission" date="2021-04" db="EMBL/GenBank/DDBJ databases">
        <authorList>
            <person name="Podell S."/>
        </authorList>
    </citation>
    <scope>NUCLEOTIDE SEQUENCE</scope>
    <source>
        <strain evidence="4">Hildebrandi</strain>
    </source>
</reference>
<evidence type="ECO:0000313" key="5">
    <source>
        <dbReference type="Proteomes" id="UP000693970"/>
    </source>
</evidence>
<dbReference type="Proteomes" id="UP000693970">
    <property type="component" value="Unassembled WGS sequence"/>
</dbReference>
<dbReference type="AlphaFoldDB" id="A0A9K3LFX4"/>
<organism evidence="4 5">
    <name type="scientific">Nitzschia inconspicua</name>
    <dbReference type="NCBI Taxonomy" id="303405"/>
    <lineage>
        <taxon>Eukaryota</taxon>
        <taxon>Sar</taxon>
        <taxon>Stramenopiles</taxon>
        <taxon>Ochrophyta</taxon>
        <taxon>Bacillariophyta</taxon>
        <taxon>Bacillariophyceae</taxon>
        <taxon>Bacillariophycidae</taxon>
        <taxon>Bacillariales</taxon>
        <taxon>Bacillariaceae</taxon>
        <taxon>Nitzschia</taxon>
    </lineage>
</organism>
<feature type="compositionally biased region" description="Acidic residues" evidence="1">
    <location>
        <begin position="540"/>
        <end position="549"/>
    </location>
</feature>
<keyword evidence="2" id="KW-0812">Transmembrane</keyword>
<feature type="signal peptide" evidence="3">
    <location>
        <begin position="1"/>
        <end position="24"/>
    </location>
</feature>
<keyword evidence="2" id="KW-0472">Membrane</keyword>
<dbReference type="EMBL" id="JAGRRH010000013">
    <property type="protein sequence ID" value="KAG7361080.1"/>
    <property type="molecule type" value="Genomic_DNA"/>
</dbReference>
<keyword evidence="3" id="KW-0732">Signal</keyword>
<accession>A0A9K3LFX4</accession>
<sequence>MSLSLSLMMLLLFLSLSLSTLAAAVEGGSFLRDVVGKRDNTNLNKEQILNNELLSKAVPLDEYRAHLKEQGLYLPMDQGRHLENNNQGNIKYYYYNYNGDDDQAQVQYYNRNQNQNDNGDEQQEQGANEDDYYVSSDNFFDFDGYSLKYAKCQPVQRFSAYAMEAGEYSPMVINDIVILRLCPSYYCSSSRDFGCLYDYAEYAIELTDYVRVMLRYKMDKEGQLCDWCQYCVAGRRRTANNNYYNNYYNNDDANANANYGGDDAAGGDDAVVADDDAYAAVQYPEGCEEYESYCLDESGYSVCDEGNNANAGDDGVEYMATEEYLDVIGCTQVNGGYFLRPRCDGYTGKVSMAVFHDRFCTWYAGDEVDIDSFGLGIDQSIFQEFSSTGCLDCSQSNEPPYFNSNSNLCNRIDITSARCTLSLGTQLFAYNDTNVTYSDAKECSYIESLRTGTYDPEGQLYSEETFGVNRKITDTQKWLLSVSLVVCAFLAIYSCYLHHAITNLLIKSLSHTDLLPPSRYRRRSSSAGRRKGRRSRKPVDEDDEDDDENFDIRGNPTPA</sequence>
<gene>
    <name evidence="4" type="ORF">IV203_036180</name>
</gene>
<evidence type="ECO:0000256" key="1">
    <source>
        <dbReference type="SAM" id="MobiDB-lite"/>
    </source>
</evidence>
<evidence type="ECO:0000256" key="3">
    <source>
        <dbReference type="SAM" id="SignalP"/>
    </source>
</evidence>